<protein>
    <submittedName>
        <fullName evidence="2">Sialic acid synthase</fullName>
    </submittedName>
</protein>
<dbReference type="EMBL" id="BMAO01033522">
    <property type="protein sequence ID" value="GFQ90203.1"/>
    <property type="molecule type" value="Genomic_DNA"/>
</dbReference>
<dbReference type="GO" id="GO:0047444">
    <property type="term" value="F:N-acylneuraminate-9-phosphate synthase activity"/>
    <property type="evidence" value="ECO:0007669"/>
    <property type="project" value="TreeGrafter"/>
</dbReference>
<dbReference type="InterPro" id="IPR013785">
    <property type="entry name" value="Aldolase_TIM"/>
</dbReference>
<organism evidence="2 3">
    <name type="scientific">Trichonephila clavata</name>
    <name type="common">Joro spider</name>
    <name type="synonym">Nephila clavata</name>
    <dbReference type="NCBI Taxonomy" id="2740835"/>
    <lineage>
        <taxon>Eukaryota</taxon>
        <taxon>Metazoa</taxon>
        <taxon>Ecdysozoa</taxon>
        <taxon>Arthropoda</taxon>
        <taxon>Chelicerata</taxon>
        <taxon>Arachnida</taxon>
        <taxon>Araneae</taxon>
        <taxon>Araneomorphae</taxon>
        <taxon>Entelegynae</taxon>
        <taxon>Araneoidea</taxon>
        <taxon>Nephilidae</taxon>
        <taxon>Trichonephila</taxon>
    </lineage>
</organism>
<dbReference type="PANTHER" id="PTHR42966">
    <property type="entry name" value="N-ACETYLNEURAMINATE SYNTHASE"/>
    <property type="match status" value="1"/>
</dbReference>
<dbReference type="AlphaFoldDB" id="A0A8X6FWI6"/>
<dbReference type="OrthoDB" id="6418574at2759"/>
<accession>A0A8X6FWI6</accession>
<evidence type="ECO:0000313" key="2">
    <source>
        <dbReference type="EMBL" id="GFQ90203.1"/>
    </source>
</evidence>
<dbReference type="GO" id="GO:0016051">
    <property type="term" value="P:carbohydrate biosynthetic process"/>
    <property type="evidence" value="ECO:0007669"/>
    <property type="project" value="InterPro"/>
</dbReference>
<evidence type="ECO:0000259" key="1">
    <source>
        <dbReference type="Pfam" id="PF03102"/>
    </source>
</evidence>
<dbReference type="PANTHER" id="PTHR42966:SF1">
    <property type="entry name" value="SIALIC ACID SYNTHASE"/>
    <property type="match status" value="1"/>
</dbReference>
<proteinExistence type="predicted"/>
<sequence length="204" mass="22858">MENVEFRSVLPSAEFEIAPGRHVGGKQPCFIIAEIGQNHQGDIEIAKQLIQSAVECGADCVKFQKSDLESRFTTEVLRRPYNSKNSWGDTYGEHRSFLEFSKAEFRELKEFAEQLGVYFTASAMDKLASEISVVWRLTLSCPLFQLLLSGKCQGHCAIVQQEHVLEKFCCCTIACLEDLSVWGIVLCIEMCGINTGDNSFLSEL</sequence>
<name>A0A8X6FWI6_TRICU</name>
<dbReference type="Gene3D" id="3.20.20.70">
    <property type="entry name" value="Aldolase class I"/>
    <property type="match status" value="1"/>
</dbReference>
<dbReference type="InterPro" id="IPR013132">
    <property type="entry name" value="PseI/NeuA/B-like_N"/>
</dbReference>
<dbReference type="SUPFAM" id="SSF51569">
    <property type="entry name" value="Aldolase"/>
    <property type="match status" value="1"/>
</dbReference>
<gene>
    <name evidence="2" type="primary">Nans</name>
    <name evidence="2" type="ORF">TNCT_323321</name>
</gene>
<keyword evidence="3" id="KW-1185">Reference proteome</keyword>
<dbReference type="Proteomes" id="UP000887116">
    <property type="component" value="Unassembled WGS sequence"/>
</dbReference>
<comment type="caution">
    <text evidence="2">The sequence shown here is derived from an EMBL/GenBank/DDBJ whole genome shotgun (WGS) entry which is preliminary data.</text>
</comment>
<feature type="domain" description="PseI/NeuA/B-like" evidence="1">
    <location>
        <begin position="49"/>
        <end position="127"/>
    </location>
</feature>
<dbReference type="InterPro" id="IPR051690">
    <property type="entry name" value="PseI-like"/>
</dbReference>
<evidence type="ECO:0000313" key="3">
    <source>
        <dbReference type="Proteomes" id="UP000887116"/>
    </source>
</evidence>
<reference evidence="2" key="1">
    <citation type="submission" date="2020-07" db="EMBL/GenBank/DDBJ databases">
        <title>Multicomponent nature underlies the extraordinary mechanical properties of spider dragline silk.</title>
        <authorList>
            <person name="Kono N."/>
            <person name="Nakamura H."/>
            <person name="Mori M."/>
            <person name="Yoshida Y."/>
            <person name="Ohtoshi R."/>
            <person name="Malay A.D."/>
            <person name="Moran D.A.P."/>
            <person name="Tomita M."/>
            <person name="Numata K."/>
            <person name="Arakawa K."/>
        </authorList>
    </citation>
    <scope>NUCLEOTIDE SEQUENCE</scope>
</reference>
<dbReference type="Pfam" id="PF03102">
    <property type="entry name" value="NeuB"/>
    <property type="match status" value="1"/>
</dbReference>